<organism evidence="1 2">
    <name type="scientific">Candidatus Phytoplasma solani</name>
    <dbReference type="NCBI Taxonomy" id="69896"/>
    <lineage>
        <taxon>Bacteria</taxon>
        <taxon>Bacillati</taxon>
        <taxon>Mycoplasmatota</taxon>
        <taxon>Mollicutes</taxon>
        <taxon>Acholeplasmatales</taxon>
        <taxon>Acholeplasmataceae</taxon>
        <taxon>Candidatus Phytoplasma</taxon>
        <taxon>16SrXII (Stolbur group)</taxon>
    </lineage>
</organism>
<dbReference type="Proteomes" id="UP000283896">
    <property type="component" value="Unassembled WGS sequence"/>
</dbReference>
<dbReference type="EMBL" id="MPBG01000009">
    <property type="protein sequence ID" value="RMI87800.1"/>
    <property type="molecule type" value="Genomic_DNA"/>
</dbReference>
<name>A0A421NV48_9MOLU</name>
<gene>
    <name evidence="1" type="ORF">PSSA1_v1c5690</name>
</gene>
<protein>
    <submittedName>
        <fullName evidence="1">Uncharacterized protein</fullName>
    </submittedName>
</protein>
<evidence type="ECO:0000313" key="1">
    <source>
        <dbReference type="EMBL" id="RMI87800.1"/>
    </source>
</evidence>
<proteinExistence type="predicted"/>
<keyword evidence="2" id="KW-1185">Reference proteome</keyword>
<evidence type="ECO:0000313" key="2">
    <source>
        <dbReference type="Proteomes" id="UP000283896"/>
    </source>
</evidence>
<dbReference type="RefSeq" id="WP_122225598.1">
    <property type="nucleotide sequence ID" value="NZ_MPBG01000009.1"/>
</dbReference>
<comment type="caution">
    <text evidence="1">The sequence shown here is derived from an EMBL/GenBank/DDBJ whole genome shotgun (WGS) entry which is preliminary data.</text>
</comment>
<reference evidence="2" key="1">
    <citation type="submission" date="2016-11" db="EMBL/GenBank/DDBJ databases">
        <title>Genome sequence of Candidatus Phytoplasma solani strain SA-1.</title>
        <authorList>
            <person name="Haryono M."/>
            <person name="Samarzija I."/>
            <person name="Seruga Music M."/>
            <person name="Hogenhout S."/>
            <person name="Kuo C.-H."/>
        </authorList>
    </citation>
    <scope>NUCLEOTIDE SEQUENCE [LARGE SCALE GENOMIC DNA]</scope>
    <source>
        <strain evidence="2">SA-1</strain>
    </source>
</reference>
<accession>A0A421NV48</accession>
<sequence>MKNQIEELEKNLQILTAKERENINYSKKFARWAEEYKFEAQKVKIKAKTIKTKIEALKKPIKPRINKNIQKRGNKKRLSLQIALILVLMKIKIS</sequence>
<dbReference type="AlphaFoldDB" id="A0A421NV48"/>